<dbReference type="EMBL" id="BMKU01000006">
    <property type="protein sequence ID" value="GGG99688.1"/>
    <property type="molecule type" value="Genomic_DNA"/>
</dbReference>
<dbReference type="Proteomes" id="UP000596938">
    <property type="component" value="Unassembled WGS sequence"/>
</dbReference>
<gene>
    <name evidence="1" type="ORF">GCM10011577_24050</name>
</gene>
<evidence type="ECO:0000313" key="1">
    <source>
        <dbReference type="EMBL" id="GGG99688.1"/>
    </source>
</evidence>
<name>A0ABQ1XPV6_9MICC</name>
<organism evidence="1 2">
    <name type="scientific">Pseudarthrobacter polychromogenes</name>
    <dbReference type="NCBI Taxonomy" id="1676"/>
    <lineage>
        <taxon>Bacteria</taxon>
        <taxon>Bacillati</taxon>
        <taxon>Actinomycetota</taxon>
        <taxon>Actinomycetes</taxon>
        <taxon>Micrococcales</taxon>
        <taxon>Micrococcaceae</taxon>
        <taxon>Pseudarthrobacter</taxon>
    </lineage>
</organism>
<evidence type="ECO:0000313" key="2">
    <source>
        <dbReference type="Proteomes" id="UP000596938"/>
    </source>
</evidence>
<sequence length="183" mass="19682">MGTCNSGAAAGTFTYHAEGTATGPYPGTFVEDITIGAGYMPFNLPESAPTMSSFHATFTITSGSTIITGTKELPEFAPGFAWCTGTSQPVFYGFFETTALTYSATIETDGRTYVDSGTAKARDAEFDGNRAAAHKTFTEEFLTSNGVAPREPLTKEECKNGGWKIFPQKFKNEAKCKQYVAEH</sequence>
<comment type="caution">
    <text evidence="1">The sequence shown here is derived from an EMBL/GenBank/DDBJ whole genome shotgun (WGS) entry which is preliminary data.</text>
</comment>
<accession>A0ABQ1XPV6</accession>
<keyword evidence="2" id="KW-1185">Reference proteome</keyword>
<reference evidence="2" key="1">
    <citation type="journal article" date="2019" name="Int. J. Syst. Evol. Microbiol.">
        <title>The Global Catalogue of Microorganisms (GCM) 10K type strain sequencing project: providing services to taxonomists for standard genome sequencing and annotation.</title>
        <authorList>
            <consortium name="The Broad Institute Genomics Platform"/>
            <consortium name="The Broad Institute Genome Sequencing Center for Infectious Disease"/>
            <person name="Wu L."/>
            <person name="Ma J."/>
        </authorList>
    </citation>
    <scope>NUCLEOTIDE SEQUENCE [LARGE SCALE GENOMIC DNA]</scope>
    <source>
        <strain evidence="2">CGMCC 1.1927</strain>
    </source>
</reference>
<protein>
    <submittedName>
        <fullName evidence="1">Uncharacterized protein</fullName>
    </submittedName>
</protein>
<proteinExistence type="predicted"/>